<dbReference type="PANTHER" id="PTHR30469:SF33">
    <property type="entry name" value="SLR1207 PROTEIN"/>
    <property type="match status" value="1"/>
</dbReference>
<dbReference type="SUPFAM" id="SSF111369">
    <property type="entry name" value="HlyD-like secretion proteins"/>
    <property type="match status" value="1"/>
</dbReference>
<dbReference type="Gene3D" id="2.40.420.20">
    <property type="match status" value="1"/>
</dbReference>
<dbReference type="PANTHER" id="PTHR30469">
    <property type="entry name" value="MULTIDRUG RESISTANCE PROTEIN MDTA"/>
    <property type="match status" value="1"/>
</dbReference>
<dbReference type="Gene3D" id="2.40.50.100">
    <property type="match status" value="1"/>
</dbReference>
<dbReference type="Gene3D" id="2.40.30.170">
    <property type="match status" value="1"/>
</dbReference>
<feature type="coiled-coil region" evidence="1">
    <location>
        <begin position="152"/>
        <end position="179"/>
    </location>
</feature>
<dbReference type="GO" id="GO:1990281">
    <property type="term" value="C:efflux pump complex"/>
    <property type="evidence" value="ECO:0007669"/>
    <property type="project" value="TreeGrafter"/>
</dbReference>
<dbReference type="EMBL" id="CM001403">
    <property type="protein sequence ID" value="EHQ26304.1"/>
    <property type="molecule type" value="Genomic_DNA"/>
</dbReference>
<protein>
    <submittedName>
        <fullName evidence="2">Efflux transporter, RND family, MFP subunit</fullName>
    </submittedName>
</protein>
<dbReference type="HOGENOM" id="CLU_018816_14_0_10"/>
<proteinExistence type="predicted"/>
<organism evidence="2 3">
    <name type="scientific">Mucilaginibacter paludis DSM 18603</name>
    <dbReference type="NCBI Taxonomy" id="714943"/>
    <lineage>
        <taxon>Bacteria</taxon>
        <taxon>Pseudomonadati</taxon>
        <taxon>Bacteroidota</taxon>
        <taxon>Sphingobacteriia</taxon>
        <taxon>Sphingobacteriales</taxon>
        <taxon>Sphingobacteriaceae</taxon>
        <taxon>Mucilaginibacter</taxon>
    </lineage>
</organism>
<dbReference type="AlphaFoldDB" id="H1YG16"/>
<dbReference type="eggNOG" id="COG0845">
    <property type="taxonomic scope" value="Bacteria"/>
</dbReference>
<reference evidence="2" key="1">
    <citation type="submission" date="2011-09" db="EMBL/GenBank/DDBJ databases">
        <title>The permanent draft genome of Mucilaginibacter paludis DSM 18603.</title>
        <authorList>
            <consortium name="US DOE Joint Genome Institute (JGI-PGF)"/>
            <person name="Lucas S."/>
            <person name="Han J."/>
            <person name="Lapidus A."/>
            <person name="Bruce D."/>
            <person name="Goodwin L."/>
            <person name="Pitluck S."/>
            <person name="Peters L."/>
            <person name="Kyrpides N."/>
            <person name="Mavromatis K."/>
            <person name="Ivanova N."/>
            <person name="Mikhailova N."/>
            <person name="Held B."/>
            <person name="Detter J.C."/>
            <person name="Tapia R."/>
            <person name="Han C."/>
            <person name="Land M."/>
            <person name="Hauser L."/>
            <person name="Markowitz V."/>
            <person name="Cheng J.-F."/>
            <person name="Hugenholtz P."/>
            <person name="Woyke T."/>
            <person name="Wu D."/>
            <person name="Tindall B."/>
            <person name="Brambilla E."/>
            <person name="Klenk H.-P."/>
            <person name="Eisen J.A."/>
        </authorList>
    </citation>
    <scope>NUCLEOTIDE SEQUENCE [LARGE SCALE GENOMIC DNA]</scope>
    <source>
        <strain evidence="2">DSM 18603</strain>
    </source>
</reference>
<dbReference type="PROSITE" id="PS51257">
    <property type="entry name" value="PROKAR_LIPOPROTEIN"/>
    <property type="match status" value="1"/>
</dbReference>
<dbReference type="OrthoDB" id="869610at2"/>
<evidence type="ECO:0000313" key="3">
    <source>
        <dbReference type="Proteomes" id="UP000002774"/>
    </source>
</evidence>
<dbReference type="RefSeq" id="WP_008506365.1">
    <property type="nucleotide sequence ID" value="NZ_CM001403.1"/>
</dbReference>
<evidence type="ECO:0000313" key="2">
    <source>
        <dbReference type="EMBL" id="EHQ26304.1"/>
    </source>
</evidence>
<dbReference type="Proteomes" id="UP000002774">
    <property type="component" value="Chromosome"/>
</dbReference>
<evidence type="ECO:0000256" key="1">
    <source>
        <dbReference type="SAM" id="Coils"/>
    </source>
</evidence>
<keyword evidence="3" id="KW-1185">Reference proteome</keyword>
<dbReference type="Gene3D" id="1.10.287.470">
    <property type="entry name" value="Helix hairpin bin"/>
    <property type="match status" value="1"/>
</dbReference>
<dbReference type="GO" id="GO:0015562">
    <property type="term" value="F:efflux transmembrane transporter activity"/>
    <property type="evidence" value="ECO:0007669"/>
    <property type="project" value="TreeGrafter"/>
</dbReference>
<accession>H1YG16</accession>
<dbReference type="STRING" id="714943.Mucpa_2165"/>
<gene>
    <name evidence="2" type="ORF">Mucpa_2165</name>
</gene>
<name>H1YG16_9SPHI</name>
<sequence length="361" mass="39825">MKYHQLVFLTLLLALAGCGQKNEIKPQRKDIVDAVFGSGHIENTNQYTIMANAEGFVRAAYVAEGDTVKAGQLLFRLSNEVQQTQVANAVTNLNYAKANAQQGSPQITQLKIQIAQAKQKLLVDSANYQRYARLVKTQAVSTSDFENFRLNYQSSRSSLNVLQKNLADLQRNLNLSVANAEAQYRIQHENNQYYSLSSTGPGVVMNVSKKVGDYVRKGDAIALLGMGNIIVKLDIAEDDIGRIKLGQRVLIALNSDKDKTYDAGITKIYPAFNSTSQSFIAEATFKAAPQNVLNGTQLQANIIIGEKKNALVIPSYSLFNDDYVMIGKQKRKVSVGIRTLEWTEITAGLNEGDVLTLPKQQ</sequence>
<keyword evidence="1" id="KW-0175">Coiled coil</keyword>